<dbReference type="Gene3D" id="3.30.1050.10">
    <property type="entry name" value="SCP2 sterol-binding domain"/>
    <property type="match status" value="1"/>
</dbReference>
<accession>A0A316V249</accession>
<feature type="domain" description="SCP2" evidence="1">
    <location>
        <begin position="75"/>
        <end position="170"/>
    </location>
</feature>
<dbReference type="GO" id="GO:0005829">
    <property type="term" value="C:cytosol"/>
    <property type="evidence" value="ECO:0007669"/>
    <property type="project" value="TreeGrafter"/>
</dbReference>
<dbReference type="GeneID" id="37027150"/>
<dbReference type="SUPFAM" id="SSF55718">
    <property type="entry name" value="SCP-like"/>
    <property type="match status" value="1"/>
</dbReference>
<organism evidence="2 3">
    <name type="scientific">Jaminaea rosea</name>
    <dbReference type="NCBI Taxonomy" id="1569628"/>
    <lineage>
        <taxon>Eukaryota</taxon>
        <taxon>Fungi</taxon>
        <taxon>Dikarya</taxon>
        <taxon>Basidiomycota</taxon>
        <taxon>Ustilaginomycotina</taxon>
        <taxon>Exobasidiomycetes</taxon>
        <taxon>Microstromatales</taxon>
        <taxon>Microstromatales incertae sedis</taxon>
        <taxon>Jaminaea</taxon>
    </lineage>
</organism>
<dbReference type="OrthoDB" id="10265837at2759"/>
<dbReference type="EMBL" id="KZ819662">
    <property type="protein sequence ID" value="PWN31078.1"/>
    <property type="molecule type" value="Genomic_DNA"/>
</dbReference>
<dbReference type="InterPro" id="IPR003033">
    <property type="entry name" value="SCP2_sterol-bd_dom"/>
</dbReference>
<dbReference type="Proteomes" id="UP000245884">
    <property type="component" value="Unassembled WGS sequence"/>
</dbReference>
<dbReference type="PANTHER" id="PTHR10094:SF28">
    <property type="entry name" value="SCP2 DOMAIN-CONTAINING PROTEIN"/>
    <property type="match status" value="1"/>
</dbReference>
<dbReference type="STRING" id="1569628.A0A316V249"/>
<keyword evidence="3" id="KW-1185">Reference proteome</keyword>
<sequence length="179" mass="19586">MAPQKEENESGNLLKMLMSEIDDLDLSDLDHPDESSPADLIEPGYEISKLFAIIEFGLRHANDEDGLLAGTDMMDREAARKAINGNFLFEVASSSSKDVSHFRVDMRSGGTIIKGKGPAKPKPDVTIRVADKDMVALAMGKVAPQSMFLKGRLKPKGNIMLGLKMNNVLQKEISKLSKL</sequence>
<dbReference type="Pfam" id="PF02036">
    <property type="entry name" value="SCP2"/>
    <property type="match status" value="1"/>
</dbReference>
<protein>
    <recommendedName>
        <fullName evidence="1">SCP2 domain-containing protein</fullName>
    </recommendedName>
</protein>
<dbReference type="RefSeq" id="XP_025365690.1">
    <property type="nucleotide sequence ID" value="XM_025505327.1"/>
</dbReference>
<evidence type="ECO:0000313" key="3">
    <source>
        <dbReference type="Proteomes" id="UP000245884"/>
    </source>
</evidence>
<proteinExistence type="predicted"/>
<dbReference type="AlphaFoldDB" id="A0A316V249"/>
<dbReference type="PANTHER" id="PTHR10094">
    <property type="entry name" value="STEROL CARRIER PROTEIN 2 SCP-2 FAMILY PROTEIN"/>
    <property type="match status" value="1"/>
</dbReference>
<name>A0A316V249_9BASI</name>
<gene>
    <name evidence="2" type="ORF">BDZ90DRAFT_230073</name>
</gene>
<reference evidence="2 3" key="1">
    <citation type="journal article" date="2018" name="Mol. Biol. Evol.">
        <title>Broad Genomic Sampling Reveals a Smut Pathogenic Ancestry of the Fungal Clade Ustilaginomycotina.</title>
        <authorList>
            <person name="Kijpornyongpan T."/>
            <person name="Mondo S.J."/>
            <person name="Barry K."/>
            <person name="Sandor L."/>
            <person name="Lee J."/>
            <person name="Lipzen A."/>
            <person name="Pangilinan J."/>
            <person name="LaButti K."/>
            <person name="Hainaut M."/>
            <person name="Henrissat B."/>
            <person name="Grigoriev I.V."/>
            <person name="Spatafora J.W."/>
            <person name="Aime M.C."/>
        </authorList>
    </citation>
    <scope>NUCLEOTIDE SEQUENCE [LARGE SCALE GENOMIC DNA]</scope>
    <source>
        <strain evidence="2 3">MCA 5214</strain>
    </source>
</reference>
<dbReference type="InterPro" id="IPR036527">
    <property type="entry name" value="SCP2_sterol-bd_dom_sf"/>
</dbReference>
<evidence type="ECO:0000259" key="1">
    <source>
        <dbReference type="Pfam" id="PF02036"/>
    </source>
</evidence>
<evidence type="ECO:0000313" key="2">
    <source>
        <dbReference type="EMBL" id="PWN31078.1"/>
    </source>
</evidence>